<dbReference type="CDD" id="cd02231">
    <property type="entry name" value="cupin_BLL6423-like"/>
    <property type="match status" value="1"/>
</dbReference>
<reference evidence="3" key="1">
    <citation type="journal article" date="2019" name="Int. J. Syst. Evol. Microbiol.">
        <title>The Global Catalogue of Microorganisms (GCM) 10K type strain sequencing project: providing services to taxonomists for standard genome sequencing and annotation.</title>
        <authorList>
            <consortium name="The Broad Institute Genomics Platform"/>
            <consortium name="The Broad Institute Genome Sequencing Center for Infectious Disease"/>
            <person name="Wu L."/>
            <person name="Ma J."/>
        </authorList>
    </citation>
    <scope>NUCLEOTIDE SEQUENCE [LARGE SCALE GENOMIC DNA]</scope>
    <source>
        <strain evidence="3">JCM 16904</strain>
    </source>
</reference>
<dbReference type="PANTHER" id="PTHR36156:SF2">
    <property type="entry name" value="CUPIN TYPE-2 DOMAIN-CONTAINING PROTEIN"/>
    <property type="match status" value="1"/>
</dbReference>
<comment type="caution">
    <text evidence="2">The sequence shown here is derived from an EMBL/GenBank/DDBJ whole genome shotgun (WGS) entry which is preliminary data.</text>
</comment>
<evidence type="ECO:0000313" key="2">
    <source>
        <dbReference type="EMBL" id="GAA3713822.1"/>
    </source>
</evidence>
<dbReference type="EMBL" id="BAAAZP010000224">
    <property type="protein sequence ID" value="GAA3713822.1"/>
    <property type="molecule type" value="Genomic_DNA"/>
</dbReference>
<keyword evidence="3" id="KW-1185">Reference proteome</keyword>
<evidence type="ECO:0000313" key="3">
    <source>
        <dbReference type="Proteomes" id="UP001500902"/>
    </source>
</evidence>
<gene>
    <name evidence="2" type="ORF">GCM10022224_094270</name>
</gene>
<protein>
    <recommendedName>
        <fullName evidence="1">Cupin type-2 domain-containing protein</fullName>
    </recommendedName>
</protein>
<dbReference type="RefSeq" id="WP_344894834.1">
    <property type="nucleotide sequence ID" value="NZ_BAAAZP010000224.1"/>
</dbReference>
<dbReference type="SUPFAM" id="SSF51182">
    <property type="entry name" value="RmlC-like cupins"/>
    <property type="match status" value="1"/>
</dbReference>
<sequence length="176" mass="19385">MPGINRYVIGLNSEGRSAVLGSEITNSQAKEGYYWRSTLWATTAFPPDNLTDDDVSADVITREPGPGGVIFRALEIAPDDKDPDRHRQVMAELHQAVEQQVTPSEADLARHPNMHRTGTLDFATCVRGEIYLMTDVDEVLLTPGDTVVIRGANHAWSNRSDEPCLVVLTMVDAQPK</sequence>
<dbReference type="Gene3D" id="2.60.120.10">
    <property type="entry name" value="Jelly Rolls"/>
    <property type="match status" value="1"/>
</dbReference>
<dbReference type="Proteomes" id="UP001500902">
    <property type="component" value="Unassembled WGS sequence"/>
</dbReference>
<dbReference type="InterPro" id="IPR013096">
    <property type="entry name" value="Cupin_2"/>
</dbReference>
<dbReference type="Pfam" id="PF07883">
    <property type="entry name" value="Cupin_2"/>
    <property type="match status" value="1"/>
</dbReference>
<dbReference type="InterPro" id="IPR047142">
    <property type="entry name" value="OryJ/VirC-like"/>
</dbReference>
<accession>A0ABP7E6H5</accession>
<feature type="domain" description="Cupin type-2" evidence="1">
    <location>
        <begin position="112"/>
        <end position="167"/>
    </location>
</feature>
<proteinExistence type="predicted"/>
<dbReference type="InterPro" id="IPR011051">
    <property type="entry name" value="RmlC_Cupin_sf"/>
</dbReference>
<name>A0ABP7E6H5_9ACTN</name>
<dbReference type="PANTHER" id="PTHR36156">
    <property type="entry name" value="SLR2101 PROTEIN"/>
    <property type="match status" value="1"/>
</dbReference>
<dbReference type="InterPro" id="IPR014710">
    <property type="entry name" value="RmlC-like_jellyroll"/>
</dbReference>
<evidence type="ECO:0000259" key="1">
    <source>
        <dbReference type="Pfam" id="PF07883"/>
    </source>
</evidence>
<organism evidence="2 3">
    <name type="scientific">Nonomuraea antimicrobica</name>
    <dbReference type="NCBI Taxonomy" id="561173"/>
    <lineage>
        <taxon>Bacteria</taxon>
        <taxon>Bacillati</taxon>
        <taxon>Actinomycetota</taxon>
        <taxon>Actinomycetes</taxon>
        <taxon>Streptosporangiales</taxon>
        <taxon>Streptosporangiaceae</taxon>
        <taxon>Nonomuraea</taxon>
    </lineage>
</organism>